<dbReference type="PANTHER" id="PTHR11070:SF45">
    <property type="entry name" value="DNA 3'-5' HELICASE"/>
    <property type="match status" value="1"/>
</dbReference>
<name>A0A0G3G3I0_9GAMM</name>
<evidence type="ECO:0000256" key="5">
    <source>
        <dbReference type="ARBA" id="ARBA00023235"/>
    </source>
</evidence>
<dbReference type="InterPro" id="IPR035093">
    <property type="entry name" value="RelE/ParE_toxin_dom_sf"/>
</dbReference>
<sequence>MSDDQPTVAISQDFMGAFAAIPRAQQKKVQEFVGKFRADPFSAGINYEKFHQARDPNFRSVRIDQDYRAIVLKPDTGNVYVLLWVDKHDDAYDWARRHRCDIHPQTGSLQLLQTRVEAGDTDPAKAEDDAGVSATSKGDPLFADLRDRELLRLGVPNDRLELVRTVHDEDGLEALETELPRESFEALYMLAAGESLQQVEQDFAASQTAEVDTEDFAAALQQPHSLRRFVVVEDDAALQAILEAPLEKWRVFLHPSQRRLVQWDTNGPVRVLGGAGTGKTVVAMHRARWLVNHLQEGAGASRKILFTTFTANLATDIRENLKKICTSEELERIEVTHVDQWVSRFLRRNEYPGRIVYDNDSDFGKCWDLALDQRPAEVGLPDSFYREEWERVILPQRIEDRTGYFRARRTGRGVALSRMQRAAIWPVFEELRIAMHQRGLRTIEDATQDAAELIEQGRGGYLPYYAIVVDEAQDMGPQGMRLLRQIVPRGKNDLFIVGDGHQRIYRRRYALSHCGIEVRGRSRKLRINYRTTEETRRFAVALLEGTAVDDLDGGDDDSKGYRSLMHGTPPEVVGFDSFDEELAWVAQRIRELQKQEIADADICLVARTNDRVTRYQKALEAKGVTVRPVSRKQADRRDQEGVRLATMHRVKGLEFRHVFIVDVNDGVIPLRYAVESSEDETERRATRDSERALLHVAATRAINGLYVTHTSSPSPFLTAIA</sequence>
<organism evidence="11 12">
    <name type="scientific">Thioalkalivibrio versutus</name>
    <dbReference type="NCBI Taxonomy" id="106634"/>
    <lineage>
        <taxon>Bacteria</taxon>
        <taxon>Pseudomonadati</taxon>
        <taxon>Pseudomonadota</taxon>
        <taxon>Gammaproteobacteria</taxon>
        <taxon>Chromatiales</taxon>
        <taxon>Ectothiorhodospiraceae</taxon>
        <taxon>Thioalkalivibrio</taxon>
    </lineage>
</organism>
<dbReference type="Pfam" id="PF13361">
    <property type="entry name" value="UvrD_C"/>
    <property type="match status" value="2"/>
</dbReference>
<keyword evidence="5" id="KW-0413">Isomerase</keyword>
<keyword evidence="4 9" id="KW-0067">ATP-binding</keyword>
<gene>
    <name evidence="11" type="ORF">TVD_06155</name>
</gene>
<dbReference type="AlphaFoldDB" id="A0A0G3G3I0"/>
<keyword evidence="12" id="KW-1185">Reference proteome</keyword>
<comment type="catalytic activity">
    <reaction evidence="6">
        <text>Couples ATP hydrolysis with the unwinding of duplex DNA by translocating in the 3'-5' direction.</text>
        <dbReference type="EC" id="5.6.2.4"/>
    </reaction>
</comment>
<dbReference type="InterPro" id="IPR014017">
    <property type="entry name" value="DNA_helicase_UvrD-like_C"/>
</dbReference>
<evidence type="ECO:0000256" key="1">
    <source>
        <dbReference type="ARBA" id="ARBA00022741"/>
    </source>
</evidence>
<dbReference type="GO" id="GO:0043138">
    <property type="term" value="F:3'-5' DNA helicase activity"/>
    <property type="evidence" value="ECO:0007669"/>
    <property type="project" value="UniProtKB-EC"/>
</dbReference>
<dbReference type="InterPro" id="IPR014016">
    <property type="entry name" value="UvrD-like_ATP-bd"/>
</dbReference>
<accession>A0A0G3G3I0</accession>
<dbReference type="SUPFAM" id="SSF143011">
    <property type="entry name" value="RelE-like"/>
    <property type="match status" value="1"/>
</dbReference>
<dbReference type="GO" id="GO:0000725">
    <property type="term" value="P:recombinational repair"/>
    <property type="evidence" value="ECO:0007669"/>
    <property type="project" value="TreeGrafter"/>
</dbReference>
<evidence type="ECO:0000256" key="4">
    <source>
        <dbReference type="ARBA" id="ARBA00022840"/>
    </source>
</evidence>
<evidence type="ECO:0000256" key="6">
    <source>
        <dbReference type="ARBA" id="ARBA00034617"/>
    </source>
</evidence>
<dbReference type="InterPro" id="IPR000212">
    <property type="entry name" value="DNA_helicase_UvrD/REP"/>
</dbReference>
<dbReference type="PANTHER" id="PTHR11070">
    <property type="entry name" value="UVRD / RECB / PCRA DNA HELICASE FAMILY MEMBER"/>
    <property type="match status" value="1"/>
</dbReference>
<dbReference type="GO" id="GO:0005524">
    <property type="term" value="F:ATP binding"/>
    <property type="evidence" value="ECO:0007669"/>
    <property type="project" value="UniProtKB-UniRule"/>
</dbReference>
<evidence type="ECO:0000256" key="9">
    <source>
        <dbReference type="PROSITE-ProRule" id="PRU00560"/>
    </source>
</evidence>
<keyword evidence="3 9" id="KW-0347">Helicase</keyword>
<dbReference type="RefSeq" id="WP_047251104.1">
    <property type="nucleotide sequence ID" value="NZ_CP011367.1"/>
</dbReference>
<dbReference type="STRING" id="106634.TVD_06155"/>
<dbReference type="EMBL" id="CP011367">
    <property type="protein sequence ID" value="AKJ94964.1"/>
    <property type="molecule type" value="Genomic_DNA"/>
</dbReference>
<dbReference type="PATRIC" id="fig|106634.4.peg.1259"/>
<evidence type="ECO:0000313" key="12">
    <source>
        <dbReference type="Proteomes" id="UP000064201"/>
    </source>
</evidence>
<dbReference type="GO" id="GO:0016887">
    <property type="term" value="F:ATP hydrolysis activity"/>
    <property type="evidence" value="ECO:0007669"/>
    <property type="project" value="RHEA"/>
</dbReference>
<dbReference type="Pfam" id="PF13245">
    <property type="entry name" value="AAA_19"/>
    <property type="match status" value="1"/>
</dbReference>
<proteinExistence type="predicted"/>
<reference evidence="11 12" key="1">
    <citation type="submission" date="2015-04" db="EMBL/GenBank/DDBJ databases">
        <title>Complete Sequence for the Genome of the Thioalkalivibrio versutus D301.</title>
        <authorList>
            <person name="Mu T."/>
            <person name="Zhou J."/>
            <person name="Xu X."/>
        </authorList>
    </citation>
    <scope>NUCLEOTIDE SEQUENCE [LARGE SCALE GENOMIC DNA]</scope>
    <source>
        <strain evidence="11 12">D301</strain>
    </source>
</reference>
<evidence type="ECO:0000256" key="2">
    <source>
        <dbReference type="ARBA" id="ARBA00022801"/>
    </source>
</evidence>
<dbReference type="Gene3D" id="3.40.50.300">
    <property type="entry name" value="P-loop containing nucleotide triphosphate hydrolases"/>
    <property type="match status" value="2"/>
</dbReference>
<dbReference type="SUPFAM" id="SSF52540">
    <property type="entry name" value="P-loop containing nucleoside triphosphate hydrolases"/>
    <property type="match status" value="1"/>
</dbReference>
<keyword evidence="2 9" id="KW-0378">Hydrolase</keyword>
<dbReference type="OrthoDB" id="7066673at2"/>
<dbReference type="EC" id="5.6.2.4" evidence="7"/>
<evidence type="ECO:0000259" key="10">
    <source>
        <dbReference type="PROSITE" id="PS51198"/>
    </source>
</evidence>
<comment type="catalytic activity">
    <reaction evidence="8">
        <text>ATP + H2O = ADP + phosphate + H(+)</text>
        <dbReference type="Rhea" id="RHEA:13065"/>
        <dbReference type="ChEBI" id="CHEBI:15377"/>
        <dbReference type="ChEBI" id="CHEBI:15378"/>
        <dbReference type="ChEBI" id="CHEBI:30616"/>
        <dbReference type="ChEBI" id="CHEBI:43474"/>
        <dbReference type="ChEBI" id="CHEBI:456216"/>
        <dbReference type="EC" id="5.6.2.4"/>
    </reaction>
</comment>
<evidence type="ECO:0000256" key="3">
    <source>
        <dbReference type="ARBA" id="ARBA00022806"/>
    </source>
</evidence>
<dbReference type="KEGG" id="tvr:TVD_06155"/>
<keyword evidence="1 9" id="KW-0547">Nucleotide-binding</keyword>
<dbReference type="InterPro" id="IPR027417">
    <property type="entry name" value="P-loop_NTPase"/>
</dbReference>
<dbReference type="Proteomes" id="UP000064201">
    <property type="component" value="Chromosome"/>
</dbReference>
<evidence type="ECO:0000256" key="8">
    <source>
        <dbReference type="ARBA" id="ARBA00048988"/>
    </source>
</evidence>
<evidence type="ECO:0000313" key="11">
    <source>
        <dbReference type="EMBL" id="AKJ94964.1"/>
    </source>
</evidence>
<evidence type="ECO:0000256" key="7">
    <source>
        <dbReference type="ARBA" id="ARBA00034808"/>
    </source>
</evidence>
<feature type="domain" description="UvrD-like helicase ATP-binding" evidence="10">
    <location>
        <begin position="252"/>
        <end position="539"/>
    </location>
</feature>
<protein>
    <recommendedName>
        <fullName evidence="7">DNA 3'-5' helicase</fullName>
        <ecNumber evidence="7">5.6.2.4</ecNumber>
    </recommendedName>
</protein>
<dbReference type="PROSITE" id="PS51198">
    <property type="entry name" value="UVRD_HELICASE_ATP_BIND"/>
    <property type="match status" value="1"/>
</dbReference>
<dbReference type="GO" id="GO:0003677">
    <property type="term" value="F:DNA binding"/>
    <property type="evidence" value="ECO:0007669"/>
    <property type="project" value="InterPro"/>
</dbReference>
<feature type="binding site" evidence="9">
    <location>
        <begin position="273"/>
        <end position="280"/>
    </location>
    <ligand>
        <name>ATP</name>
        <dbReference type="ChEBI" id="CHEBI:30616"/>
    </ligand>
</feature>